<reference evidence="7 8" key="1">
    <citation type="journal article" date="2016" name="Genome Biol. Evol.">
        <title>Divergent and convergent evolution of fungal pathogenicity.</title>
        <authorList>
            <person name="Shang Y."/>
            <person name="Xiao G."/>
            <person name="Zheng P."/>
            <person name="Cen K."/>
            <person name="Zhan S."/>
            <person name="Wang C."/>
        </authorList>
    </citation>
    <scope>NUCLEOTIDE SEQUENCE [LARGE SCALE GENOMIC DNA]</scope>
    <source>
        <strain evidence="7 8">RCEF 264</strain>
    </source>
</reference>
<evidence type="ECO:0000256" key="1">
    <source>
        <dbReference type="ARBA" id="ARBA00004141"/>
    </source>
</evidence>
<dbReference type="GO" id="GO:0070941">
    <property type="term" value="P:eisosome assembly"/>
    <property type="evidence" value="ECO:0007669"/>
    <property type="project" value="TreeGrafter"/>
</dbReference>
<evidence type="ECO:0000313" key="8">
    <source>
        <dbReference type="Proteomes" id="UP000076874"/>
    </source>
</evidence>
<dbReference type="InterPro" id="IPR052649">
    <property type="entry name" value="NCE102-like"/>
</dbReference>
<evidence type="ECO:0000256" key="4">
    <source>
        <dbReference type="ARBA" id="ARBA00023136"/>
    </source>
</evidence>
<organism evidence="7 8">
    <name type="scientific">Niveomyces insectorum RCEF 264</name>
    <dbReference type="NCBI Taxonomy" id="1081102"/>
    <lineage>
        <taxon>Eukaryota</taxon>
        <taxon>Fungi</taxon>
        <taxon>Dikarya</taxon>
        <taxon>Ascomycota</taxon>
        <taxon>Pezizomycotina</taxon>
        <taxon>Sordariomycetes</taxon>
        <taxon>Hypocreomycetidae</taxon>
        <taxon>Hypocreales</taxon>
        <taxon>Cordycipitaceae</taxon>
        <taxon>Niveomyces</taxon>
    </lineage>
</organism>
<dbReference type="PANTHER" id="PTHR28165:SF1">
    <property type="entry name" value="NON-CLASSICAL EXPORT PROTEIN 2-RELATED"/>
    <property type="match status" value="1"/>
</dbReference>
<evidence type="ECO:0000259" key="6">
    <source>
        <dbReference type="Pfam" id="PF01284"/>
    </source>
</evidence>
<keyword evidence="2 5" id="KW-0812">Transmembrane</keyword>
<dbReference type="Proteomes" id="UP000076874">
    <property type="component" value="Unassembled WGS sequence"/>
</dbReference>
<feature type="transmembrane region" description="Helical" evidence="5">
    <location>
        <begin position="40"/>
        <end position="64"/>
    </location>
</feature>
<comment type="subcellular location">
    <subcellularLocation>
        <location evidence="1">Membrane</location>
        <topology evidence="1">Multi-pass membrane protein</topology>
    </subcellularLocation>
</comment>
<feature type="transmembrane region" description="Helical" evidence="5">
    <location>
        <begin position="131"/>
        <end position="149"/>
    </location>
</feature>
<dbReference type="GO" id="GO:0032126">
    <property type="term" value="C:eisosome"/>
    <property type="evidence" value="ECO:0007669"/>
    <property type="project" value="TreeGrafter"/>
</dbReference>
<protein>
    <submittedName>
        <fullName evidence="7">MARVEL-like domain protein</fullName>
    </submittedName>
</protein>
<evidence type="ECO:0000256" key="3">
    <source>
        <dbReference type="ARBA" id="ARBA00022989"/>
    </source>
</evidence>
<feature type="domain" description="MARVEL" evidence="6">
    <location>
        <begin position="5"/>
        <end position="145"/>
    </location>
</feature>
<gene>
    <name evidence="7" type="ORF">SPI_00381</name>
</gene>
<evidence type="ECO:0000256" key="2">
    <source>
        <dbReference type="ARBA" id="ARBA00022692"/>
    </source>
</evidence>
<dbReference type="OrthoDB" id="5423111at2759"/>
<keyword evidence="4 5" id="KW-0472">Membrane</keyword>
<feature type="transmembrane region" description="Helical" evidence="5">
    <location>
        <begin position="6"/>
        <end position="28"/>
    </location>
</feature>
<sequence>MEVVQTILRLIQLLWIIILLGLLGNVIASNRNGHMASINYALFSVVLATVTVLWGLGTSLFSALAGGPMAIITLALDGLSTLFTFIAGIVLAAKLHAVDCGGNLSHRSSNWIGFGSGNDEKRCRELQASTAFLWFLFACLAATFAMSIMQSMRGGSTGSGVSRRFGGSSAGASGGGPHMAQVRV</sequence>
<dbReference type="Pfam" id="PF01284">
    <property type="entry name" value="MARVEL"/>
    <property type="match status" value="1"/>
</dbReference>
<dbReference type="EMBL" id="AZHD01000001">
    <property type="protein sequence ID" value="OAA68186.1"/>
    <property type="molecule type" value="Genomic_DNA"/>
</dbReference>
<dbReference type="PANTHER" id="PTHR28165">
    <property type="entry name" value="NON-CLASSICAL EXPORT PROTEIN 2-RELATED"/>
    <property type="match status" value="1"/>
</dbReference>
<comment type="caution">
    <text evidence="7">The sequence shown here is derived from an EMBL/GenBank/DDBJ whole genome shotgun (WGS) entry which is preliminary data.</text>
</comment>
<feature type="transmembrane region" description="Helical" evidence="5">
    <location>
        <begin position="70"/>
        <end position="93"/>
    </location>
</feature>
<keyword evidence="8" id="KW-1185">Reference proteome</keyword>
<dbReference type="GO" id="GO:0005886">
    <property type="term" value="C:plasma membrane"/>
    <property type="evidence" value="ECO:0007669"/>
    <property type="project" value="TreeGrafter"/>
</dbReference>
<name>A0A168A389_9HYPO</name>
<dbReference type="GO" id="GO:0072659">
    <property type="term" value="P:protein localization to plasma membrane"/>
    <property type="evidence" value="ECO:0007669"/>
    <property type="project" value="TreeGrafter"/>
</dbReference>
<evidence type="ECO:0000313" key="7">
    <source>
        <dbReference type="EMBL" id="OAA68186.1"/>
    </source>
</evidence>
<accession>A0A168A389</accession>
<dbReference type="AlphaFoldDB" id="A0A168A389"/>
<evidence type="ECO:0000256" key="5">
    <source>
        <dbReference type="SAM" id="Phobius"/>
    </source>
</evidence>
<proteinExistence type="predicted"/>
<dbReference type="InterPro" id="IPR008253">
    <property type="entry name" value="Marvel"/>
</dbReference>
<keyword evidence="3 5" id="KW-1133">Transmembrane helix</keyword>